<dbReference type="GO" id="GO:0008270">
    <property type="term" value="F:zinc ion binding"/>
    <property type="evidence" value="ECO:0007669"/>
    <property type="project" value="UniProtKB-KW"/>
</dbReference>
<keyword evidence="8 12" id="KW-0863">Zinc-finger</keyword>
<dbReference type="InterPro" id="IPR043136">
    <property type="entry name" value="B30.2/SPRY_sf"/>
</dbReference>
<dbReference type="InterPro" id="IPR000315">
    <property type="entry name" value="Znf_B-box"/>
</dbReference>
<dbReference type="SUPFAM" id="SSF49899">
    <property type="entry name" value="Concanavalin A-like lectins/glucanases"/>
    <property type="match status" value="1"/>
</dbReference>
<sequence>LFTHPLILPCQHSVCHKCVRELLMLNHEDSFDAGSECSMPGSPRSRVPSPSMERLDRLVRSGGSRGSVTPRVTTIPCPGCQHDIDLGERGISMLFRNFTLESIVERYRQAARAAVAIMCNICKPPQQQEATKSCMDCKASYCNECFKLHHPWGTPKAQHEYVGPTTNFRPKVLMCPEHEMEKVNMYCEVCRRPVCHLCKLGGSHANHKVTTMSSAYKILKEKLAKSIHYLISKEDQVRTQITGLDLLISQTEENGQLAERQANEHFERLFETLQERKSEMLRSIEQSRNRRLDHLRAQVEEYQGMLENSGLVGYAQEVLKETDQSCFVQTAKQLHTRIQKATESLRTFHPSADPCFDEFVLDTSREETLLKEMCFGGDPPLIDLSSSKVYNEASICWRLSDDHLPTDHHVLEYRRLGGPSQATDRVYGPSAVVCDLDPNSLYAFRVRSCRNSMFSPYSPEVTFHTPPAPSFGFLFSDKCGFSTERLILNKRRDTVENVAGMAFLLAADRVQTGSYIGLDYIIGDTGISQGRHYWAFKVEPYSYMVKVGVASDSKLLEWFHNPRDTSSPRYDHDSGHDSGSEDTCYELSQPFTLLTLGMGKLFIPKTSSSSSVSTANAPPGDPGNRVLPLPQRLGICLDYDACRVYFYDADTMRCLYERQVDCSGTMYPAFGLMGSGKVQLEEFITAKRLTF</sequence>
<evidence type="ECO:0000256" key="13">
    <source>
        <dbReference type="SAM" id="MobiDB-lite"/>
    </source>
</evidence>
<dbReference type="Pfam" id="PF18568">
    <property type="entry name" value="COS"/>
    <property type="match status" value="1"/>
</dbReference>
<dbReference type="GO" id="GO:0004842">
    <property type="term" value="F:ubiquitin-protein transferase activity"/>
    <property type="evidence" value="ECO:0007669"/>
    <property type="project" value="TreeGrafter"/>
</dbReference>
<dbReference type="Gene3D" id="4.10.830.40">
    <property type="match status" value="1"/>
</dbReference>
<dbReference type="Gene3D" id="3.30.160.60">
    <property type="entry name" value="Classic Zinc Finger"/>
    <property type="match status" value="1"/>
</dbReference>
<keyword evidence="7" id="KW-0677">Repeat</keyword>
<dbReference type="InterPro" id="IPR003961">
    <property type="entry name" value="FN3_dom"/>
</dbReference>
<proteinExistence type="inferred from homology"/>
<gene>
    <name evidence="18" type="primary">trim36</name>
</gene>
<dbReference type="InterPro" id="IPR013783">
    <property type="entry name" value="Ig-like_fold"/>
</dbReference>
<evidence type="ECO:0000256" key="2">
    <source>
        <dbReference type="ARBA" id="ARBA00008518"/>
    </source>
</evidence>
<dbReference type="FunFam" id="4.10.830.40:FF:000001">
    <property type="entry name" value="E3 ubiquitin-protein ligase TRIM9 isoform X1"/>
    <property type="match status" value="1"/>
</dbReference>
<comment type="similarity">
    <text evidence="2">Belongs to the TRIM/RBCC family.</text>
</comment>
<reference evidence="18" key="2">
    <citation type="submission" date="2025-09" db="UniProtKB">
        <authorList>
            <consortium name="Ensembl"/>
        </authorList>
    </citation>
    <scope>IDENTIFICATION</scope>
</reference>
<evidence type="ECO:0000256" key="6">
    <source>
        <dbReference type="ARBA" id="ARBA00022723"/>
    </source>
</evidence>
<dbReference type="InterPro" id="IPR050617">
    <property type="entry name" value="E3_ligase_FN3/SPRY"/>
</dbReference>
<keyword evidence="3" id="KW-0963">Cytoplasm</keyword>
<feature type="domain" description="B box-type" evidence="14">
    <location>
        <begin position="170"/>
        <end position="212"/>
    </location>
</feature>
<dbReference type="SMART" id="SM00502">
    <property type="entry name" value="BBC"/>
    <property type="match status" value="1"/>
</dbReference>
<protein>
    <submittedName>
        <fullName evidence="18">Tripartite motif containing 36</fullName>
    </submittedName>
</protein>
<dbReference type="Gene3D" id="1.20.5.170">
    <property type="match status" value="1"/>
</dbReference>
<evidence type="ECO:0000259" key="16">
    <source>
        <dbReference type="PROSITE" id="PS50853"/>
    </source>
</evidence>
<dbReference type="InterPro" id="IPR017903">
    <property type="entry name" value="COS_domain"/>
</dbReference>
<dbReference type="InterPro" id="IPR047065">
    <property type="entry name" value="TRIM36_Bbox2_Zfn"/>
</dbReference>
<dbReference type="PROSITE" id="PS50119">
    <property type="entry name" value="ZF_BBOX"/>
    <property type="match status" value="1"/>
</dbReference>
<evidence type="ECO:0000256" key="10">
    <source>
        <dbReference type="ARBA" id="ARBA00023054"/>
    </source>
</evidence>
<evidence type="ECO:0000256" key="4">
    <source>
        <dbReference type="ARBA" id="ARBA00022679"/>
    </source>
</evidence>
<evidence type="ECO:0000313" key="18">
    <source>
        <dbReference type="Ensembl" id="ENSDLAP00005047216.1"/>
    </source>
</evidence>
<dbReference type="PROSITE" id="PS50188">
    <property type="entry name" value="B302_SPRY"/>
    <property type="match status" value="1"/>
</dbReference>
<evidence type="ECO:0000256" key="11">
    <source>
        <dbReference type="ARBA" id="ARBA00023212"/>
    </source>
</evidence>
<dbReference type="Pfam" id="PF22586">
    <property type="entry name" value="ANCHR-like_BBOX"/>
    <property type="match status" value="1"/>
</dbReference>
<organism evidence="18 19">
    <name type="scientific">Dicentrarchus labrax</name>
    <name type="common">European seabass</name>
    <name type="synonym">Morone labrax</name>
    <dbReference type="NCBI Taxonomy" id="13489"/>
    <lineage>
        <taxon>Eukaryota</taxon>
        <taxon>Metazoa</taxon>
        <taxon>Chordata</taxon>
        <taxon>Craniata</taxon>
        <taxon>Vertebrata</taxon>
        <taxon>Euteleostomi</taxon>
        <taxon>Actinopterygii</taxon>
        <taxon>Neopterygii</taxon>
        <taxon>Teleostei</taxon>
        <taxon>Neoteleostei</taxon>
        <taxon>Acanthomorphata</taxon>
        <taxon>Eupercaria</taxon>
        <taxon>Moronidae</taxon>
        <taxon>Dicentrarchus</taxon>
    </lineage>
</organism>
<dbReference type="PANTHER" id="PTHR24099">
    <property type="entry name" value="E3 UBIQUITIN-PROTEIN LIGASE TRIM36-RELATED"/>
    <property type="match status" value="1"/>
</dbReference>
<keyword evidence="6" id="KW-0479">Metal-binding</keyword>
<feature type="domain" description="B30.2/SPRY" evidence="15">
    <location>
        <begin position="453"/>
        <end position="688"/>
    </location>
</feature>
<dbReference type="InterPro" id="IPR040859">
    <property type="entry name" value="Midline-1_COS"/>
</dbReference>
<evidence type="ECO:0000256" key="9">
    <source>
        <dbReference type="ARBA" id="ARBA00022833"/>
    </source>
</evidence>
<keyword evidence="19" id="KW-1185">Reference proteome</keyword>
<dbReference type="GO" id="GO:0007051">
    <property type="term" value="P:spindle organization"/>
    <property type="evidence" value="ECO:0007669"/>
    <property type="project" value="TreeGrafter"/>
</dbReference>
<dbReference type="GO" id="GO:0005874">
    <property type="term" value="C:microtubule"/>
    <property type="evidence" value="ECO:0007669"/>
    <property type="project" value="UniProtKB-KW"/>
</dbReference>
<evidence type="ECO:0000256" key="12">
    <source>
        <dbReference type="PROSITE-ProRule" id="PRU00024"/>
    </source>
</evidence>
<dbReference type="CDD" id="cd19778">
    <property type="entry name" value="Bbox2_TRIM36_C-I"/>
    <property type="match status" value="1"/>
</dbReference>
<keyword evidence="10" id="KW-0175">Coiled coil</keyword>
<dbReference type="Gene3D" id="2.60.40.10">
    <property type="entry name" value="Immunoglobulins"/>
    <property type="match status" value="1"/>
</dbReference>
<dbReference type="AlphaFoldDB" id="A0A8C4HV00"/>
<keyword evidence="11" id="KW-0206">Cytoskeleton</keyword>
<keyword evidence="9" id="KW-0862">Zinc</keyword>
<evidence type="ECO:0000259" key="14">
    <source>
        <dbReference type="PROSITE" id="PS50119"/>
    </source>
</evidence>
<dbReference type="PROSITE" id="PS50853">
    <property type="entry name" value="FN3"/>
    <property type="match status" value="1"/>
</dbReference>
<dbReference type="InterPro" id="IPR003649">
    <property type="entry name" value="Bbox_C"/>
</dbReference>
<evidence type="ECO:0000313" key="19">
    <source>
        <dbReference type="Proteomes" id="UP000694389"/>
    </source>
</evidence>
<feature type="domain" description="COS" evidence="17">
    <location>
        <begin position="319"/>
        <end position="376"/>
    </location>
</feature>
<dbReference type="Pfam" id="PF00643">
    <property type="entry name" value="zf-B_box"/>
    <property type="match status" value="1"/>
</dbReference>
<dbReference type="InterPro" id="IPR013320">
    <property type="entry name" value="ConA-like_dom_sf"/>
</dbReference>
<dbReference type="PROSITE" id="PS51262">
    <property type="entry name" value="COS"/>
    <property type="match status" value="1"/>
</dbReference>
<dbReference type="Ensembl" id="ENSDLAT00005050357.2">
    <property type="protein sequence ID" value="ENSDLAP00005047216.1"/>
    <property type="gene ID" value="ENSDLAG00005020766.2"/>
</dbReference>
<dbReference type="SMART" id="SM00336">
    <property type="entry name" value="BBOX"/>
    <property type="match status" value="2"/>
</dbReference>
<keyword evidence="4" id="KW-0808">Transferase</keyword>
<evidence type="ECO:0000256" key="8">
    <source>
        <dbReference type="ARBA" id="ARBA00022771"/>
    </source>
</evidence>
<dbReference type="InterPro" id="IPR036116">
    <property type="entry name" value="FN3_sf"/>
</dbReference>
<dbReference type="PANTHER" id="PTHR24099:SF18">
    <property type="entry name" value="E3 UBIQUITIN-PROTEIN LIGASE TRIM36"/>
    <property type="match status" value="1"/>
</dbReference>
<dbReference type="GeneTree" id="ENSGT00940000158373"/>
<feature type="region of interest" description="Disordered" evidence="13">
    <location>
        <begin position="606"/>
        <end position="625"/>
    </location>
</feature>
<keyword evidence="5" id="KW-0493">Microtubule</keyword>
<evidence type="ECO:0000259" key="17">
    <source>
        <dbReference type="PROSITE" id="PS51262"/>
    </source>
</evidence>
<comment type="subcellular location">
    <subcellularLocation>
        <location evidence="1">Cytoplasm</location>
        <location evidence="1">Cytoskeleton</location>
    </subcellularLocation>
</comment>
<evidence type="ECO:0000256" key="5">
    <source>
        <dbReference type="ARBA" id="ARBA00022701"/>
    </source>
</evidence>
<evidence type="ECO:0000259" key="15">
    <source>
        <dbReference type="PROSITE" id="PS50188"/>
    </source>
</evidence>
<dbReference type="SUPFAM" id="SSF49265">
    <property type="entry name" value="Fibronectin type III"/>
    <property type="match status" value="1"/>
</dbReference>
<dbReference type="CDD" id="cd00063">
    <property type="entry name" value="FN3"/>
    <property type="match status" value="1"/>
</dbReference>
<dbReference type="InterPro" id="IPR001870">
    <property type="entry name" value="B30.2/SPRY"/>
</dbReference>
<dbReference type="Gene3D" id="3.30.40.10">
    <property type="entry name" value="Zinc/RING finger domain, C3HC4 (zinc finger)"/>
    <property type="match status" value="1"/>
</dbReference>
<accession>A0A8C4HV00</accession>
<dbReference type="Proteomes" id="UP000694389">
    <property type="component" value="Unassembled WGS sequence"/>
</dbReference>
<reference evidence="18" key="1">
    <citation type="submission" date="2025-08" db="UniProtKB">
        <authorList>
            <consortium name="Ensembl"/>
        </authorList>
    </citation>
    <scope>IDENTIFICATION</scope>
</reference>
<dbReference type="GO" id="GO:0001669">
    <property type="term" value="C:acrosomal vesicle"/>
    <property type="evidence" value="ECO:0007669"/>
    <property type="project" value="TreeGrafter"/>
</dbReference>
<dbReference type="InterPro" id="IPR013083">
    <property type="entry name" value="Znf_RING/FYVE/PHD"/>
</dbReference>
<dbReference type="SUPFAM" id="SSF57845">
    <property type="entry name" value="B-box zinc-binding domain"/>
    <property type="match status" value="1"/>
</dbReference>
<feature type="domain" description="Fibronectin type-III" evidence="16">
    <location>
        <begin position="378"/>
        <end position="468"/>
    </location>
</feature>
<dbReference type="GO" id="GO:0007340">
    <property type="term" value="P:acrosome reaction"/>
    <property type="evidence" value="ECO:0007669"/>
    <property type="project" value="TreeGrafter"/>
</dbReference>
<evidence type="ECO:0000256" key="1">
    <source>
        <dbReference type="ARBA" id="ARBA00004245"/>
    </source>
</evidence>
<evidence type="ECO:0000256" key="3">
    <source>
        <dbReference type="ARBA" id="ARBA00022490"/>
    </source>
</evidence>
<evidence type="ECO:0000256" key="7">
    <source>
        <dbReference type="ARBA" id="ARBA00022737"/>
    </source>
</evidence>
<name>A0A8C4HV00_DICLA</name>
<dbReference type="Gene3D" id="2.60.120.920">
    <property type="match status" value="1"/>
</dbReference>